<dbReference type="EMBL" id="CAJOBC010003288">
    <property type="protein sequence ID" value="CAF3776007.1"/>
    <property type="molecule type" value="Genomic_DNA"/>
</dbReference>
<comment type="caution">
    <text evidence="2">The sequence shown here is derived from an EMBL/GenBank/DDBJ whole genome shotgun (WGS) entry which is preliminary data.</text>
</comment>
<dbReference type="AlphaFoldDB" id="A0A814H4C1"/>
<evidence type="ECO:0000313" key="3">
    <source>
        <dbReference type="EMBL" id="CAF3776007.1"/>
    </source>
</evidence>
<gene>
    <name evidence="2" type="ORF">GPM918_LOCUS13950</name>
    <name evidence="3" type="ORF">SRO942_LOCUS13944</name>
</gene>
<protein>
    <submittedName>
        <fullName evidence="2">Uncharacterized protein</fullName>
    </submittedName>
</protein>
<dbReference type="Proteomes" id="UP000663829">
    <property type="component" value="Unassembled WGS sequence"/>
</dbReference>
<evidence type="ECO:0000256" key="1">
    <source>
        <dbReference type="SAM" id="MobiDB-lite"/>
    </source>
</evidence>
<sequence length="435" mass="49517">MGSHVARAALSKGNSQQGRTAMNETTEDDDDDDDDGILSLNLAEKDELISGLQQLYDSSDKAEQVRLLTIAPYNWGRQKVQRFFNTPERQARRSRELRVSGGFLAQPEDLRGNKPLDVVTAQAVIDFFEQDSISRVSPKKADVILVKKQPVAKRFMLLTIGEAFEKFKSDFSQYEIGRSQFYALRPRHVKPMSLHDTCCCVYHENFVLVLKAWNHLDDGQLDRQTLFDQILCSPAADACYYRDFRTCGNQYPSDYLLPNFHGDTDEDTQWSLWKRTDNRVALQQMKGSGTQFVYFAQRFLVSRIQELAPNVQLINYVTDGGPSHFKNRQSILNLTFHDVDFGVPAVWSFSATSHGKGPVDGLGAALKSTATRYLLRHGPTEAFKSAREFYEFSKQRQDSTGNPIELQYVRSEEIVNLHRTKNAQRWSSVNGTWSA</sequence>
<reference evidence="2" key="1">
    <citation type="submission" date="2021-02" db="EMBL/GenBank/DDBJ databases">
        <authorList>
            <person name="Nowell W R."/>
        </authorList>
    </citation>
    <scope>NUCLEOTIDE SEQUENCE</scope>
</reference>
<dbReference type="Proteomes" id="UP000681722">
    <property type="component" value="Unassembled WGS sequence"/>
</dbReference>
<feature type="compositionally biased region" description="Acidic residues" evidence="1">
    <location>
        <begin position="25"/>
        <end position="36"/>
    </location>
</feature>
<feature type="region of interest" description="Disordered" evidence="1">
    <location>
        <begin position="1"/>
        <end position="37"/>
    </location>
</feature>
<dbReference type="PANTHER" id="PTHR46601">
    <property type="entry name" value="ULP_PROTEASE DOMAIN-CONTAINING PROTEIN"/>
    <property type="match status" value="1"/>
</dbReference>
<accession>A0A814H4C1</accession>
<keyword evidence="4" id="KW-1185">Reference proteome</keyword>
<dbReference type="PANTHER" id="PTHR46601:SF1">
    <property type="entry name" value="ADF-H DOMAIN-CONTAINING PROTEIN"/>
    <property type="match status" value="1"/>
</dbReference>
<dbReference type="OrthoDB" id="10061625at2759"/>
<organism evidence="2 4">
    <name type="scientific">Didymodactylos carnosus</name>
    <dbReference type="NCBI Taxonomy" id="1234261"/>
    <lineage>
        <taxon>Eukaryota</taxon>
        <taxon>Metazoa</taxon>
        <taxon>Spiralia</taxon>
        <taxon>Gnathifera</taxon>
        <taxon>Rotifera</taxon>
        <taxon>Eurotatoria</taxon>
        <taxon>Bdelloidea</taxon>
        <taxon>Philodinida</taxon>
        <taxon>Philodinidae</taxon>
        <taxon>Didymodactylos</taxon>
    </lineage>
</organism>
<name>A0A814H4C1_9BILA</name>
<feature type="compositionally biased region" description="Polar residues" evidence="1">
    <location>
        <begin position="12"/>
        <end position="24"/>
    </location>
</feature>
<evidence type="ECO:0000313" key="4">
    <source>
        <dbReference type="Proteomes" id="UP000663829"/>
    </source>
</evidence>
<evidence type="ECO:0000313" key="2">
    <source>
        <dbReference type="EMBL" id="CAF1004756.1"/>
    </source>
</evidence>
<dbReference type="EMBL" id="CAJNOQ010003289">
    <property type="protein sequence ID" value="CAF1004756.1"/>
    <property type="molecule type" value="Genomic_DNA"/>
</dbReference>
<proteinExistence type="predicted"/>